<evidence type="ECO:0000313" key="2">
    <source>
        <dbReference type="Proteomes" id="UP000230233"/>
    </source>
</evidence>
<dbReference type="AlphaFoldDB" id="A0A2G5TE44"/>
<name>A0A2G5TE44_9PELO</name>
<protein>
    <submittedName>
        <fullName evidence="1">Uncharacterized protein</fullName>
    </submittedName>
</protein>
<comment type="caution">
    <text evidence="1">The sequence shown here is derived from an EMBL/GenBank/DDBJ whole genome shotgun (WGS) entry which is preliminary data.</text>
</comment>
<sequence>MTQIYGSFDFVGSYRKWSKGRKGYTKTEHKYKDPTQGSSNYVSMTLGLSPTRSSYFKIVGYLFFYVNQQFIEERIWRYYTLPSYGIAPICG</sequence>
<gene>
    <name evidence="1" type="primary">Cnig_chr_V.g18430</name>
    <name evidence="1" type="ORF">B9Z55_018430</name>
</gene>
<dbReference type="Proteomes" id="UP000230233">
    <property type="component" value="Chromosome V"/>
</dbReference>
<dbReference type="EMBL" id="PDUG01000005">
    <property type="protein sequence ID" value="PIC25540.1"/>
    <property type="molecule type" value="Genomic_DNA"/>
</dbReference>
<proteinExistence type="predicted"/>
<evidence type="ECO:0000313" key="1">
    <source>
        <dbReference type="EMBL" id="PIC25540.1"/>
    </source>
</evidence>
<organism evidence="1 2">
    <name type="scientific">Caenorhabditis nigoni</name>
    <dbReference type="NCBI Taxonomy" id="1611254"/>
    <lineage>
        <taxon>Eukaryota</taxon>
        <taxon>Metazoa</taxon>
        <taxon>Ecdysozoa</taxon>
        <taxon>Nematoda</taxon>
        <taxon>Chromadorea</taxon>
        <taxon>Rhabditida</taxon>
        <taxon>Rhabditina</taxon>
        <taxon>Rhabditomorpha</taxon>
        <taxon>Rhabditoidea</taxon>
        <taxon>Rhabditidae</taxon>
        <taxon>Peloderinae</taxon>
        <taxon>Caenorhabditis</taxon>
    </lineage>
</organism>
<reference evidence="2" key="1">
    <citation type="submission" date="2017-10" db="EMBL/GenBank/DDBJ databases">
        <title>Rapid genome shrinkage in a self-fertile nematode reveals novel sperm competition proteins.</title>
        <authorList>
            <person name="Yin D."/>
            <person name="Schwarz E.M."/>
            <person name="Thomas C.G."/>
            <person name="Felde R.L."/>
            <person name="Korf I.F."/>
            <person name="Cutter A.D."/>
            <person name="Schartner C.M."/>
            <person name="Ralston E.J."/>
            <person name="Meyer B.J."/>
            <person name="Haag E.S."/>
        </authorList>
    </citation>
    <scope>NUCLEOTIDE SEQUENCE [LARGE SCALE GENOMIC DNA]</scope>
    <source>
        <strain evidence="2">JU1422</strain>
    </source>
</reference>
<accession>A0A2G5TE44</accession>
<keyword evidence="2" id="KW-1185">Reference proteome</keyword>